<reference evidence="1" key="1">
    <citation type="submission" date="2015-01" db="EMBL/GenBank/DDBJ databases">
        <authorList>
            <person name="Durling Mikael"/>
        </authorList>
    </citation>
    <scope>NUCLEOTIDE SEQUENCE</scope>
</reference>
<evidence type="ECO:0000313" key="1">
    <source>
        <dbReference type="EMBL" id="CEO57012.1"/>
    </source>
</evidence>
<name>A0A0B7KNJ8_BIOOC</name>
<organism evidence="1">
    <name type="scientific">Bionectria ochroleuca</name>
    <name type="common">Gliocladium roseum</name>
    <dbReference type="NCBI Taxonomy" id="29856"/>
    <lineage>
        <taxon>Eukaryota</taxon>
        <taxon>Fungi</taxon>
        <taxon>Dikarya</taxon>
        <taxon>Ascomycota</taxon>
        <taxon>Pezizomycotina</taxon>
        <taxon>Sordariomycetes</taxon>
        <taxon>Hypocreomycetidae</taxon>
        <taxon>Hypocreales</taxon>
        <taxon>Bionectriaceae</taxon>
        <taxon>Clonostachys</taxon>
    </lineage>
</organism>
<gene>
    <name evidence="1" type="ORF">BN869_000013070_1</name>
</gene>
<sequence>MEQDESIHFLTTQASVFDAVRWRQKQPKLEMGSEWRIKTLPVAKGHEKTADDYYFWRFSLAKESPVNGMLPRLNDLPSIFTTGCDI</sequence>
<dbReference type="AlphaFoldDB" id="A0A0B7KNJ8"/>
<protein>
    <submittedName>
        <fullName evidence="1">Uncharacterized protein</fullName>
    </submittedName>
</protein>
<dbReference type="EMBL" id="CDPU01000081">
    <property type="protein sequence ID" value="CEO57012.1"/>
    <property type="molecule type" value="Genomic_DNA"/>
</dbReference>
<accession>A0A0B7KNJ8</accession>
<proteinExistence type="predicted"/>